<keyword evidence="3 5" id="KW-1133">Transmembrane helix</keyword>
<name>A0A2I8VKC7_9EURY</name>
<evidence type="ECO:0000256" key="2">
    <source>
        <dbReference type="ARBA" id="ARBA00022692"/>
    </source>
</evidence>
<dbReference type="GO" id="GO:0030026">
    <property type="term" value="P:intracellular manganese ion homeostasis"/>
    <property type="evidence" value="ECO:0007669"/>
    <property type="project" value="InterPro"/>
</dbReference>
<gene>
    <name evidence="6" type="ORF">C2R22_12625</name>
</gene>
<dbReference type="GeneID" id="35592950"/>
<dbReference type="RefSeq" id="WP_103426071.1">
    <property type="nucleotide sequence ID" value="NZ_CP026309.1"/>
</dbReference>
<dbReference type="OrthoDB" id="60696at2157"/>
<feature type="transmembrane region" description="Helical" evidence="5">
    <location>
        <begin position="142"/>
        <end position="159"/>
    </location>
</feature>
<dbReference type="KEGG" id="srub:C2R22_12625"/>
<keyword evidence="2 5" id="KW-0812">Transmembrane</keyword>
<feature type="transmembrane region" description="Helical" evidence="5">
    <location>
        <begin position="166"/>
        <end position="188"/>
    </location>
</feature>
<sequence>MRPGFADRLRAVEFGPLSRRYFVSNGFDGALTCVGLVVGAFLSGVPDGVTVVRVGAGAAVGLATSGVWSVWEIERAEKRAELERLEAAMLADLDGTAPDRRRRRERVVNAVASGAGPVLGVLVPLVPFLLEGTLLTMAEATVAAVVTAVAILFGFGAFLSRESDQWWLVAGLRMGAAGLFVALLTLVLPG</sequence>
<evidence type="ECO:0000313" key="6">
    <source>
        <dbReference type="EMBL" id="AUV82382.1"/>
    </source>
</evidence>
<feature type="transmembrane region" description="Helical" evidence="5">
    <location>
        <begin position="107"/>
        <end position="130"/>
    </location>
</feature>
<dbReference type="GO" id="GO:0012505">
    <property type="term" value="C:endomembrane system"/>
    <property type="evidence" value="ECO:0007669"/>
    <property type="project" value="UniProtKB-SubCell"/>
</dbReference>
<evidence type="ECO:0000313" key="7">
    <source>
        <dbReference type="Proteomes" id="UP000236584"/>
    </source>
</evidence>
<dbReference type="AlphaFoldDB" id="A0A2I8VKC7"/>
<evidence type="ECO:0008006" key="8">
    <source>
        <dbReference type="Google" id="ProtNLM"/>
    </source>
</evidence>
<reference evidence="6 7" key="1">
    <citation type="submission" date="2018-01" db="EMBL/GenBank/DDBJ databases">
        <title>Complete genome sequence of Salinigranum rubrum GX10T, an extremely halophilic archaeon isolated from a marine solar saltern.</title>
        <authorList>
            <person name="Han S."/>
        </authorList>
    </citation>
    <scope>NUCLEOTIDE SEQUENCE [LARGE SCALE GENOMIC DNA]</scope>
    <source>
        <strain evidence="6 7">GX10</strain>
    </source>
</reference>
<accession>A0A2I8VKC7</accession>
<dbReference type="GO" id="GO:0005384">
    <property type="term" value="F:manganese ion transmembrane transporter activity"/>
    <property type="evidence" value="ECO:0007669"/>
    <property type="project" value="InterPro"/>
</dbReference>
<evidence type="ECO:0000256" key="3">
    <source>
        <dbReference type="ARBA" id="ARBA00022989"/>
    </source>
</evidence>
<feature type="transmembrane region" description="Helical" evidence="5">
    <location>
        <begin position="21"/>
        <end position="45"/>
    </location>
</feature>
<keyword evidence="7" id="KW-1185">Reference proteome</keyword>
<evidence type="ECO:0000256" key="5">
    <source>
        <dbReference type="SAM" id="Phobius"/>
    </source>
</evidence>
<proteinExistence type="predicted"/>
<organism evidence="6 7">
    <name type="scientific">Salinigranum rubrum</name>
    <dbReference type="NCBI Taxonomy" id="755307"/>
    <lineage>
        <taxon>Archaea</taxon>
        <taxon>Methanobacteriati</taxon>
        <taxon>Methanobacteriota</taxon>
        <taxon>Stenosarchaea group</taxon>
        <taxon>Halobacteria</taxon>
        <taxon>Halobacteriales</taxon>
        <taxon>Haloferacaceae</taxon>
        <taxon>Salinigranum</taxon>
    </lineage>
</organism>
<dbReference type="EMBL" id="CP026309">
    <property type="protein sequence ID" value="AUV82382.1"/>
    <property type="molecule type" value="Genomic_DNA"/>
</dbReference>
<feature type="transmembrane region" description="Helical" evidence="5">
    <location>
        <begin position="51"/>
        <end position="71"/>
    </location>
</feature>
<comment type="subcellular location">
    <subcellularLocation>
        <location evidence="1">Endomembrane system</location>
        <topology evidence="1">Multi-pass membrane protein</topology>
    </subcellularLocation>
</comment>
<dbReference type="Proteomes" id="UP000236584">
    <property type="component" value="Chromosome"/>
</dbReference>
<protein>
    <recommendedName>
        <fullName evidence="8">TIGR00267 family protein</fullName>
    </recommendedName>
</protein>
<keyword evidence="4 5" id="KW-0472">Membrane</keyword>
<dbReference type="InterPro" id="IPR008217">
    <property type="entry name" value="Ccc1_fam"/>
</dbReference>
<dbReference type="Pfam" id="PF01988">
    <property type="entry name" value="VIT1"/>
    <property type="match status" value="1"/>
</dbReference>
<evidence type="ECO:0000256" key="4">
    <source>
        <dbReference type="ARBA" id="ARBA00023136"/>
    </source>
</evidence>
<evidence type="ECO:0000256" key="1">
    <source>
        <dbReference type="ARBA" id="ARBA00004127"/>
    </source>
</evidence>